<dbReference type="EnsemblMetazoa" id="PPA03123.1">
    <property type="protein sequence ID" value="PPA03123.1"/>
    <property type="gene ID" value="WBGene00092677"/>
</dbReference>
<reference evidence="1" key="2">
    <citation type="submission" date="2022-06" db="UniProtKB">
        <authorList>
            <consortium name="EnsemblMetazoa"/>
        </authorList>
    </citation>
    <scope>IDENTIFICATION</scope>
    <source>
        <strain evidence="1">PS312</strain>
    </source>
</reference>
<dbReference type="Proteomes" id="UP000005239">
    <property type="component" value="Unassembled WGS sequence"/>
</dbReference>
<gene>
    <name evidence="1" type="primary">WBGene00092677</name>
</gene>
<dbReference type="AlphaFoldDB" id="A0A454Y4V9"/>
<keyword evidence="2" id="KW-1185">Reference proteome</keyword>
<accession>A0A8R1U5A6</accession>
<proteinExistence type="predicted"/>
<reference evidence="2" key="1">
    <citation type="journal article" date="2008" name="Nat. Genet.">
        <title>The Pristionchus pacificus genome provides a unique perspective on nematode lifestyle and parasitism.</title>
        <authorList>
            <person name="Dieterich C."/>
            <person name="Clifton S.W."/>
            <person name="Schuster L.N."/>
            <person name="Chinwalla A."/>
            <person name="Delehaunty K."/>
            <person name="Dinkelacker I."/>
            <person name="Fulton L."/>
            <person name="Fulton R."/>
            <person name="Godfrey J."/>
            <person name="Minx P."/>
            <person name="Mitreva M."/>
            <person name="Roeseler W."/>
            <person name="Tian H."/>
            <person name="Witte H."/>
            <person name="Yang S.P."/>
            <person name="Wilson R.K."/>
            <person name="Sommer R.J."/>
        </authorList>
    </citation>
    <scope>NUCLEOTIDE SEQUENCE [LARGE SCALE GENOMIC DNA]</scope>
    <source>
        <strain evidence="2">PS312</strain>
    </source>
</reference>
<accession>A0A454Y4V9</accession>
<name>A0A454Y4V9_PRIPA</name>
<evidence type="ECO:0000313" key="2">
    <source>
        <dbReference type="Proteomes" id="UP000005239"/>
    </source>
</evidence>
<evidence type="ECO:0000313" key="1">
    <source>
        <dbReference type="EnsemblMetazoa" id="PPA03123.1"/>
    </source>
</evidence>
<organism evidence="1 2">
    <name type="scientific">Pristionchus pacificus</name>
    <name type="common">Parasitic nematode worm</name>
    <dbReference type="NCBI Taxonomy" id="54126"/>
    <lineage>
        <taxon>Eukaryota</taxon>
        <taxon>Metazoa</taxon>
        <taxon>Ecdysozoa</taxon>
        <taxon>Nematoda</taxon>
        <taxon>Chromadorea</taxon>
        <taxon>Rhabditida</taxon>
        <taxon>Rhabditina</taxon>
        <taxon>Diplogasteromorpha</taxon>
        <taxon>Diplogasteroidea</taxon>
        <taxon>Neodiplogasteridae</taxon>
        <taxon>Pristionchus</taxon>
    </lineage>
</organism>
<sequence length="78" mass="7860">MVIAAQPIYGYGCDPGYGMGMGYGYGGPCVTPVVATSGYYGGYNPYGYGGGYGYVTTAARVEDAAAAAADTTSDLDDL</sequence>
<protein>
    <submittedName>
        <fullName evidence="1">Uncharacterized protein</fullName>
    </submittedName>
</protein>